<gene>
    <name evidence="3" type="ORF">DXG03_007787</name>
</gene>
<dbReference type="OrthoDB" id="424302at2759"/>
<evidence type="ECO:0000256" key="2">
    <source>
        <dbReference type="ARBA" id="ARBA00023128"/>
    </source>
</evidence>
<reference evidence="3" key="1">
    <citation type="submission" date="2020-07" db="EMBL/GenBank/DDBJ databases">
        <authorList>
            <person name="Nieuwenhuis M."/>
            <person name="Van De Peppel L.J.J."/>
        </authorList>
    </citation>
    <scope>NUCLEOTIDE SEQUENCE</scope>
    <source>
        <strain evidence="3">AP01</strain>
        <tissue evidence="3">Mycelium</tissue>
    </source>
</reference>
<keyword evidence="2" id="KW-0496">Mitochondrion</keyword>
<dbReference type="SUPFAM" id="SSF52467">
    <property type="entry name" value="DHS-like NAD/FAD-binding domain"/>
    <property type="match status" value="1"/>
</dbReference>
<comment type="subcellular location">
    <subcellularLocation>
        <location evidence="1">Mitochondrion</location>
    </subcellularLocation>
</comment>
<name>A0A9P7KET9_9AGAR</name>
<dbReference type="InterPro" id="IPR029035">
    <property type="entry name" value="DHS-like_NAD/FAD-binding_dom"/>
</dbReference>
<dbReference type="GO" id="GO:0005739">
    <property type="term" value="C:mitochondrion"/>
    <property type="evidence" value="ECO:0007669"/>
    <property type="project" value="UniProtKB-SubCell"/>
</dbReference>
<evidence type="ECO:0000313" key="3">
    <source>
        <dbReference type="EMBL" id="KAG5647863.1"/>
    </source>
</evidence>
<evidence type="ECO:0008006" key="5">
    <source>
        <dbReference type="Google" id="ProtNLM"/>
    </source>
</evidence>
<keyword evidence="4" id="KW-1185">Reference proteome</keyword>
<protein>
    <recommendedName>
        <fullName evidence="5">Deacetylase sirtuin-type domain-containing protein</fullName>
    </recommendedName>
</protein>
<proteinExistence type="predicted"/>
<reference evidence="3" key="2">
    <citation type="submission" date="2021-10" db="EMBL/GenBank/DDBJ databases">
        <title>Phylogenomics reveals ancestral predisposition of the termite-cultivated fungus Termitomyces towards a domesticated lifestyle.</title>
        <authorList>
            <person name="Auxier B."/>
            <person name="Grum-Grzhimaylo A."/>
            <person name="Cardenas M.E."/>
            <person name="Lodge J.D."/>
            <person name="Laessoe T."/>
            <person name="Pedersen O."/>
            <person name="Smith M.E."/>
            <person name="Kuyper T.W."/>
            <person name="Franco-Molano E.A."/>
            <person name="Baroni T.J."/>
            <person name="Aanen D.K."/>
        </authorList>
    </citation>
    <scope>NUCLEOTIDE SEQUENCE</scope>
    <source>
        <strain evidence="3">AP01</strain>
        <tissue evidence="3">Mycelium</tissue>
    </source>
</reference>
<evidence type="ECO:0000256" key="1">
    <source>
        <dbReference type="ARBA" id="ARBA00004173"/>
    </source>
</evidence>
<organism evidence="3 4">
    <name type="scientific">Asterophora parasitica</name>
    <dbReference type="NCBI Taxonomy" id="117018"/>
    <lineage>
        <taxon>Eukaryota</taxon>
        <taxon>Fungi</taxon>
        <taxon>Dikarya</taxon>
        <taxon>Basidiomycota</taxon>
        <taxon>Agaricomycotina</taxon>
        <taxon>Agaricomycetes</taxon>
        <taxon>Agaricomycetidae</taxon>
        <taxon>Agaricales</taxon>
        <taxon>Tricholomatineae</taxon>
        <taxon>Lyophyllaceae</taxon>
        <taxon>Asterophora</taxon>
    </lineage>
</organism>
<dbReference type="EMBL" id="JABCKV010000006">
    <property type="protein sequence ID" value="KAG5647863.1"/>
    <property type="molecule type" value="Genomic_DNA"/>
</dbReference>
<dbReference type="Gene3D" id="3.40.50.1220">
    <property type="entry name" value="TPP-binding domain"/>
    <property type="match status" value="1"/>
</dbReference>
<sequence length="100" mass="10425">MASFKDVENADKLLIIGTTLATYSAFRLLKHALELKKPVMLLNVGPSRADGSPGVVKIDIASGSVIRDVARIVLGSRATGDPIVAEMLRSGINVPADGPG</sequence>
<comment type="caution">
    <text evidence="3">The sequence shown here is derived from an EMBL/GenBank/DDBJ whole genome shotgun (WGS) entry which is preliminary data.</text>
</comment>
<dbReference type="Proteomes" id="UP000775547">
    <property type="component" value="Unassembled WGS sequence"/>
</dbReference>
<dbReference type="AlphaFoldDB" id="A0A9P7KET9"/>
<accession>A0A9P7KET9</accession>
<evidence type="ECO:0000313" key="4">
    <source>
        <dbReference type="Proteomes" id="UP000775547"/>
    </source>
</evidence>